<evidence type="ECO:0000256" key="2">
    <source>
        <dbReference type="ARBA" id="ARBA00007870"/>
    </source>
</evidence>
<dbReference type="Pfam" id="PF02558">
    <property type="entry name" value="ApbA"/>
    <property type="match status" value="1"/>
</dbReference>
<evidence type="ECO:0000256" key="10">
    <source>
        <dbReference type="RuleBase" id="RU362068"/>
    </source>
</evidence>
<proteinExistence type="inferred from homology"/>
<dbReference type="SUPFAM" id="SSF51735">
    <property type="entry name" value="NAD(P)-binding Rossmann-fold domains"/>
    <property type="match status" value="1"/>
</dbReference>
<dbReference type="EC" id="1.1.1.169" evidence="3 10"/>
<dbReference type="NCBIfam" id="NF004887">
    <property type="entry name" value="PRK06249.1"/>
    <property type="match status" value="1"/>
</dbReference>
<feature type="domain" description="Ketopantoate reductase C-terminal" evidence="12">
    <location>
        <begin position="191"/>
        <end position="309"/>
    </location>
</feature>
<name>A0ABT7SLQ6_9GAMM</name>
<dbReference type="InterPro" id="IPR013332">
    <property type="entry name" value="KPR_N"/>
</dbReference>
<evidence type="ECO:0000256" key="5">
    <source>
        <dbReference type="ARBA" id="ARBA00022655"/>
    </source>
</evidence>
<keyword evidence="6 10" id="KW-0521">NADP</keyword>
<protein>
    <recommendedName>
        <fullName evidence="4 10">2-dehydropantoate 2-reductase</fullName>
        <ecNumber evidence="3 10">1.1.1.169</ecNumber>
    </recommendedName>
    <alternativeName>
        <fullName evidence="8 10">Ketopantoate reductase</fullName>
    </alternativeName>
</protein>
<dbReference type="InterPro" id="IPR051402">
    <property type="entry name" value="KPR-Related"/>
</dbReference>
<dbReference type="SUPFAM" id="SSF48179">
    <property type="entry name" value="6-phosphogluconate dehydrogenase C-terminal domain-like"/>
    <property type="match status" value="1"/>
</dbReference>
<evidence type="ECO:0000256" key="4">
    <source>
        <dbReference type="ARBA" id="ARBA00019465"/>
    </source>
</evidence>
<dbReference type="PANTHER" id="PTHR21708:SF26">
    <property type="entry name" value="2-DEHYDROPANTOATE 2-REDUCTASE"/>
    <property type="match status" value="1"/>
</dbReference>
<evidence type="ECO:0000256" key="3">
    <source>
        <dbReference type="ARBA" id="ARBA00013014"/>
    </source>
</evidence>
<feature type="domain" description="Ketopantoate reductase N-terminal" evidence="11">
    <location>
        <begin position="9"/>
        <end position="158"/>
    </location>
</feature>
<dbReference type="InterPro" id="IPR008927">
    <property type="entry name" value="6-PGluconate_DH-like_C_sf"/>
</dbReference>
<comment type="function">
    <text evidence="10">Catalyzes the NADPH-dependent reduction of ketopantoate into pantoic acid.</text>
</comment>
<organism evidence="13 14">
    <name type="scientific">Thiopseudomonas acetoxidans</name>
    <dbReference type="NCBI Taxonomy" id="3041622"/>
    <lineage>
        <taxon>Bacteria</taxon>
        <taxon>Pseudomonadati</taxon>
        <taxon>Pseudomonadota</taxon>
        <taxon>Gammaproteobacteria</taxon>
        <taxon>Pseudomonadales</taxon>
        <taxon>Pseudomonadaceae</taxon>
        <taxon>Thiopseudomonas</taxon>
    </lineage>
</organism>
<keyword evidence="13" id="KW-0808">Transferase</keyword>
<keyword evidence="7 10" id="KW-0560">Oxidoreductase</keyword>
<accession>A0ABT7SLQ6</accession>
<evidence type="ECO:0000313" key="14">
    <source>
        <dbReference type="Proteomes" id="UP001241056"/>
    </source>
</evidence>
<comment type="catalytic activity">
    <reaction evidence="9 10">
        <text>(R)-pantoate + NADP(+) = 2-dehydropantoate + NADPH + H(+)</text>
        <dbReference type="Rhea" id="RHEA:16233"/>
        <dbReference type="ChEBI" id="CHEBI:11561"/>
        <dbReference type="ChEBI" id="CHEBI:15378"/>
        <dbReference type="ChEBI" id="CHEBI:15980"/>
        <dbReference type="ChEBI" id="CHEBI:57783"/>
        <dbReference type="ChEBI" id="CHEBI:58349"/>
        <dbReference type="EC" id="1.1.1.169"/>
    </reaction>
</comment>
<dbReference type="Gene3D" id="1.10.1040.10">
    <property type="entry name" value="N-(1-d-carboxylethyl)-l-norvaline Dehydrogenase, domain 2"/>
    <property type="match status" value="1"/>
</dbReference>
<comment type="pathway">
    <text evidence="1 10">Cofactor biosynthesis; (R)-pantothenate biosynthesis; (R)-pantoate from 3-methyl-2-oxobutanoate: step 2/2.</text>
</comment>
<evidence type="ECO:0000256" key="6">
    <source>
        <dbReference type="ARBA" id="ARBA00022857"/>
    </source>
</evidence>
<keyword evidence="5 10" id="KW-0566">Pantothenate biosynthesis</keyword>
<evidence type="ECO:0000313" key="13">
    <source>
        <dbReference type="EMBL" id="MDM7857127.1"/>
    </source>
</evidence>
<dbReference type="Pfam" id="PF08546">
    <property type="entry name" value="ApbA_C"/>
    <property type="match status" value="1"/>
</dbReference>
<evidence type="ECO:0000256" key="9">
    <source>
        <dbReference type="ARBA" id="ARBA00048793"/>
    </source>
</evidence>
<dbReference type="PANTHER" id="PTHR21708">
    <property type="entry name" value="PROBABLE 2-DEHYDROPANTOATE 2-REDUCTASE"/>
    <property type="match status" value="1"/>
</dbReference>
<evidence type="ECO:0000256" key="1">
    <source>
        <dbReference type="ARBA" id="ARBA00004994"/>
    </source>
</evidence>
<dbReference type="Gene3D" id="3.40.50.720">
    <property type="entry name" value="NAD(P)-binding Rossmann-like Domain"/>
    <property type="match status" value="1"/>
</dbReference>
<dbReference type="InterPro" id="IPR013328">
    <property type="entry name" value="6PGD_dom2"/>
</dbReference>
<gene>
    <name evidence="13" type="ORF">QEZ41_02380</name>
</gene>
<evidence type="ECO:0000259" key="12">
    <source>
        <dbReference type="Pfam" id="PF08546"/>
    </source>
</evidence>
<reference evidence="13 14" key="1">
    <citation type="submission" date="2023-06" db="EMBL/GenBank/DDBJ databases">
        <title>Thiopseudomonas sp. CY1220 draft genome sequence.</title>
        <authorList>
            <person name="Zhao G."/>
            <person name="An M."/>
        </authorList>
    </citation>
    <scope>NUCLEOTIDE SEQUENCE [LARGE SCALE GENOMIC DNA]</scope>
    <source>
        <strain evidence="13 14">CY1220</strain>
    </source>
</reference>
<dbReference type="InterPro" id="IPR003710">
    <property type="entry name" value="ApbA"/>
</dbReference>
<dbReference type="GO" id="GO:0016301">
    <property type="term" value="F:kinase activity"/>
    <property type="evidence" value="ECO:0007669"/>
    <property type="project" value="UniProtKB-KW"/>
</dbReference>
<dbReference type="InterPro" id="IPR013752">
    <property type="entry name" value="KPA_reductase"/>
</dbReference>
<sequence>MTDTKQLRIGILGTGAIGGFYGAKLVQAGFEVHFLARSEYAALKSNGLRIEGPEQAVLQLDDIHVWSDVEEMPTCDWVLVAAKTTSNVHLAPLINRMTQSGGKVVLMQNGLAVEDELRTLLRDDIHLLGGLCFICVHRDEPGVVIHQAYGGVNLGYHSGPNTTLEQGRAIAEQGAQLFVQAGLDSQAIGLEKARWQKLVWNVPYNGLSVLLDTTTGALMKHAVSRALIEAIMQEVVQAATACGQDLPDTIVAAMLKSTERMPDYHPSMYHDFALQRPLELDAIYRAPIAAAKVAGVRMPKTEMLLQSLEFLTLP</sequence>
<dbReference type="NCBIfam" id="TIGR00745">
    <property type="entry name" value="apbA_panE"/>
    <property type="match status" value="1"/>
</dbReference>
<dbReference type="EMBL" id="JAUCDY010000002">
    <property type="protein sequence ID" value="MDM7857127.1"/>
    <property type="molecule type" value="Genomic_DNA"/>
</dbReference>
<dbReference type="GO" id="GO:0008677">
    <property type="term" value="F:2-dehydropantoate 2-reductase activity"/>
    <property type="evidence" value="ECO:0007669"/>
    <property type="project" value="UniProtKB-EC"/>
</dbReference>
<dbReference type="InterPro" id="IPR036291">
    <property type="entry name" value="NAD(P)-bd_dom_sf"/>
</dbReference>
<evidence type="ECO:0000259" key="11">
    <source>
        <dbReference type="Pfam" id="PF02558"/>
    </source>
</evidence>
<evidence type="ECO:0000256" key="7">
    <source>
        <dbReference type="ARBA" id="ARBA00023002"/>
    </source>
</evidence>
<comment type="similarity">
    <text evidence="2 10">Belongs to the ketopantoate reductase family.</text>
</comment>
<keyword evidence="13" id="KW-0418">Kinase</keyword>
<evidence type="ECO:0000256" key="8">
    <source>
        <dbReference type="ARBA" id="ARBA00032024"/>
    </source>
</evidence>
<dbReference type="Proteomes" id="UP001241056">
    <property type="component" value="Unassembled WGS sequence"/>
</dbReference>
<dbReference type="RefSeq" id="WP_289409779.1">
    <property type="nucleotide sequence ID" value="NZ_JAUCDY010000002.1"/>
</dbReference>
<keyword evidence="14" id="KW-1185">Reference proteome</keyword>
<comment type="caution">
    <text evidence="13">The sequence shown here is derived from an EMBL/GenBank/DDBJ whole genome shotgun (WGS) entry which is preliminary data.</text>
</comment>